<dbReference type="EMBL" id="AB261975">
    <property type="protein sequence ID" value="BAF42861.1"/>
    <property type="molecule type" value="Genomic_DNA"/>
</dbReference>
<protein>
    <submittedName>
        <fullName evidence="1">IS150-like transposase</fullName>
    </submittedName>
</protein>
<evidence type="ECO:0000313" key="1">
    <source>
        <dbReference type="EMBL" id="BAF42861.1"/>
    </source>
</evidence>
<reference evidence="1" key="1">
    <citation type="journal article" date="2007" name="Antimicrob. Agents Chemother.">
        <title>Combination of Multiplex PCRs for Staphylococcal Cassette Chromosome mec Type Assignment: Rapid Identification System for mec, ccr, and Major Differences in Junkyard Regions.</title>
        <authorList>
            <person name="Kondo Y."/>
            <person name="Ito T."/>
            <person name="Ma X.X."/>
            <person name="Watanabe S."/>
            <person name="Kreiswirth B.N."/>
            <person name="Etienne J."/>
            <person name="Hiramatsu K."/>
        </authorList>
    </citation>
    <scope>NUCLEOTIDE SEQUENCE</scope>
    <source>
        <strain evidence="1">RN7170</strain>
    </source>
</reference>
<accession>A1IHL2</accession>
<proteinExistence type="predicted"/>
<sequence>MLAQSFCFFESANPNHFPIKNHCGMFFSNFNISIV</sequence>
<organism evidence="1">
    <name type="scientific">Staphylococcus aureus</name>
    <dbReference type="NCBI Taxonomy" id="1280"/>
    <lineage>
        <taxon>Bacteria</taxon>
        <taxon>Bacillati</taxon>
        <taxon>Bacillota</taxon>
        <taxon>Bacilli</taxon>
        <taxon>Bacillales</taxon>
        <taxon>Staphylococcaceae</taxon>
        <taxon>Staphylococcus</taxon>
    </lineage>
</organism>
<dbReference type="AlphaFoldDB" id="A1IHL2"/>
<name>A1IHL2_STAAU</name>